<dbReference type="STRING" id="463040.CAL15_05105"/>
<keyword evidence="5" id="KW-1185">Reference proteome</keyword>
<feature type="compositionally biased region" description="Polar residues" evidence="1">
    <location>
        <begin position="40"/>
        <end position="55"/>
    </location>
</feature>
<evidence type="ECO:0000313" key="4">
    <source>
        <dbReference type="EMBL" id="ARP93817.1"/>
    </source>
</evidence>
<evidence type="ECO:0000256" key="2">
    <source>
        <dbReference type="SAM" id="SignalP"/>
    </source>
</evidence>
<feature type="domain" description="Carboxymuconolactone decarboxylase-like" evidence="3">
    <location>
        <begin position="173"/>
        <end position="245"/>
    </location>
</feature>
<dbReference type="Proteomes" id="UP000194161">
    <property type="component" value="Chromosome"/>
</dbReference>
<evidence type="ECO:0000313" key="5">
    <source>
        <dbReference type="Proteomes" id="UP000194161"/>
    </source>
</evidence>
<feature type="compositionally biased region" description="Low complexity" evidence="1">
    <location>
        <begin position="30"/>
        <end position="39"/>
    </location>
</feature>
<feature type="chain" id="PRO_5010854583" evidence="2">
    <location>
        <begin position="29"/>
        <end position="268"/>
    </location>
</feature>
<feature type="region of interest" description="Disordered" evidence="1">
    <location>
        <begin position="30"/>
        <end position="55"/>
    </location>
</feature>
<dbReference type="InterPro" id="IPR052512">
    <property type="entry name" value="4CMD/NDH-1_regulator"/>
</dbReference>
<dbReference type="Pfam" id="PF02627">
    <property type="entry name" value="CMD"/>
    <property type="match status" value="1"/>
</dbReference>
<dbReference type="InterPro" id="IPR003779">
    <property type="entry name" value="CMD-like"/>
</dbReference>
<dbReference type="AlphaFoldDB" id="A0A1W6Z929"/>
<sequence>MSNTTPVKWPGSVLLAGALALATGWLPAASQASDAPPAQGNKTGSASPPSGVSDTLTARQQAIAPIAAFAAAGDMPRLNAALKQGLDAGLTISDSREILVQLYAYAGFPRSLNALGELMKVLEARRQRGIQDPPGQAPSRPIPTGAALLQAGTANQTRLSGAPVKGPLFDFAPAADEYLKTHLFGDIFERDNLDWQSRELATVAMLSALAGVEPQLQAHMRISMNVGLTAAQLRQFGQVLAERVGADSGQRAQAALARHLDTVSGAKR</sequence>
<dbReference type="SUPFAM" id="SSF69118">
    <property type="entry name" value="AhpD-like"/>
    <property type="match status" value="1"/>
</dbReference>
<dbReference type="OrthoDB" id="9801400at2"/>
<name>A0A1W6Z929_9BORD</name>
<dbReference type="PANTHER" id="PTHR33570:SF2">
    <property type="entry name" value="CARBOXYMUCONOLACTONE DECARBOXYLASE-LIKE DOMAIN-CONTAINING PROTEIN"/>
    <property type="match status" value="1"/>
</dbReference>
<dbReference type="InterPro" id="IPR029032">
    <property type="entry name" value="AhpD-like"/>
</dbReference>
<dbReference type="Gene3D" id="1.20.1290.10">
    <property type="entry name" value="AhpD-like"/>
    <property type="match status" value="1"/>
</dbReference>
<dbReference type="KEGG" id="bgm:CAL15_05105"/>
<dbReference type="PANTHER" id="PTHR33570">
    <property type="entry name" value="4-CARBOXYMUCONOLACTONE DECARBOXYLASE FAMILY PROTEIN"/>
    <property type="match status" value="1"/>
</dbReference>
<accession>A0A1W6Z929</accession>
<reference evidence="4 5" key="1">
    <citation type="submission" date="2017-05" db="EMBL/GenBank/DDBJ databases">
        <title>Complete and WGS of Bordetella genogroups.</title>
        <authorList>
            <person name="Spilker T."/>
            <person name="LiPuma J."/>
        </authorList>
    </citation>
    <scope>NUCLEOTIDE SEQUENCE [LARGE SCALE GENOMIC DNA]</scope>
    <source>
        <strain evidence="4 5">AU7206</strain>
    </source>
</reference>
<dbReference type="RefSeq" id="WP_086077590.1">
    <property type="nucleotide sequence ID" value="NZ_CP021111.1"/>
</dbReference>
<organism evidence="4 5">
    <name type="scientific">Bordetella genomosp. 13</name>
    <dbReference type="NCBI Taxonomy" id="463040"/>
    <lineage>
        <taxon>Bacteria</taxon>
        <taxon>Pseudomonadati</taxon>
        <taxon>Pseudomonadota</taxon>
        <taxon>Betaproteobacteria</taxon>
        <taxon>Burkholderiales</taxon>
        <taxon>Alcaligenaceae</taxon>
        <taxon>Bordetella</taxon>
    </lineage>
</organism>
<feature type="signal peptide" evidence="2">
    <location>
        <begin position="1"/>
        <end position="28"/>
    </location>
</feature>
<keyword evidence="2" id="KW-0732">Signal</keyword>
<gene>
    <name evidence="4" type="ORF">CAL15_05105</name>
</gene>
<dbReference type="GO" id="GO:0051920">
    <property type="term" value="F:peroxiredoxin activity"/>
    <property type="evidence" value="ECO:0007669"/>
    <property type="project" value="InterPro"/>
</dbReference>
<evidence type="ECO:0000259" key="3">
    <source>
        <dbReference type="Pfam" id="PF02627"/>
    </source>
</evidence>
<protein>
    <submittedName>
        <fullName evidence="4">Carboxymuconolactone decarboxylase</fullName>
    </submittedName>
</protein>
<evidence type="ECO:0000256" key="1">
    <source>
        <dbReference type="SAM" id="MobiDB-lite"/>
    </source>
</evidence>
<proteinExistence type="predicted"/>
<dbReference type="EMBL" id="CP021111">
    <property type="protein sequence ID" value="ARP93817.1"/>
    <property type="molecule type" value="Genomic_DNA"/>
</dbReference>